<proteinExistence type="inferred from homology"/>
<dbReference type="GO" id="GO:0003841">
    <property type="term" value="F:1-acylglycerol-3-phosphate O-acyltransferase activity"/>
    <property type="evidence" value="ECO:0007669"/>
    <property type="project" value="UniProtKB-UniRule"/>
</dbReference>
<evidence type="ECO:0000313" key="6">
    <source>
        <dbReference type="EMBL" id="GFP20185.1"/>
    </source>
</evidence>
<evidence type="ECO:0000256" key="4">
    <source>
        <dbReference type="RuleBase" id="RU361267"/>
    </source>
</evidence>
<keyword evidence="4" id="KW-0594">Phospholipid biosynthesis</keyword>
<comment type="domain">
    <text evidence="4">The HXXXXD motif is essential for acyltransferase activity and may constitute the binding site for the phosphate moiety of the glycerol-3-phosphate.</text>
</comment>
<dbReference type="InterPro" id="IPR004552">
    <property type="entry name" value="AGP_acyltrans"/>
</dbReference>
<protein>
    <recommendedName>
        <fullName evidence="4">1-acyl-sn-glycerol-3-phosphate acyltransferase</fullName>
        <ecNumber evidence="4">2.3.1.51</ecNumber>
    </recommendedName>
</protein>
<dbReference type="AlphaFoldDB" id="A0A6V8NJ03"/>
<reference evidence="6 7" key="1">
    <citation type="journal article" date="2020" name="Front. Microbiol.">
        <title>Single-cell genomics of novel Actinobacteria with the Wood-Ljungdahl pathway discovered in a serpentinizing system.</title>
        <authorList>
            <person name="Merino N."/>
            <person name="Kawai M."/>
            <person name="Boyd E.S."/>
            <person name="Colman D.R."/>
            <person name="McGlynn S.E."/>
            <person name="Nealson K.H."/>
            <person name="Kurokawa K."/>
            <person name="Hongoh Y."/>
        </authorList>
    </citation>
    <scope>NUCLEOTIDE SEQUENCE [LARGE SCALE GENOMIC DNA]</scope>
    <source>
        <strain evidence="6 7">S03</strain>
    </source>
</reference>
<dbReference type="PANTHER" id="PTHR10434">
    <property type="entry name" value="1-ACYL-SN-GLYCEROL-3-PHOSPHATE ACYLTRANSFERASE"/>
    <property type="match status" value="1"/>
</dbReference>
<dbReference type="PANTHER" id="PTHR10434:SF11">
    <property type="entry name" value="1-ACYL-SN-GLYCEROL-3-PHOSPHATE ACYLTRANSFERASE"/>
    <property type="match status" value="1"/>
</dbReference>
<dbReference type="CDD" id="cd07989">
    <property type="entry name" value="LPLAT_AGPAT-like"/>
    <property type="match status" value="1"/>
</dbReference>
<dbReference type="GO" id="GO:0016020">
    <property type="term" value="C:membrane"/>
    <property type="evidence" value="ECO:0007669"/>
    <property type="project" value="InterPro"/>
</dbReference>
<dbReference type="Pfam" id="PF01553">
    <property type="entry name" value="Acyltransferase"/>
    <property type="match status" value="1"/>
</dbReference>
<organism evidence="6 7">
    <name type="scientific">Candidatus Hakubella thermalkaliphila</name>
    <dbReference type="NCBI Taxonomy" id="2754717"/>
    <lineage>
        <taxon>Bacteria</taxon>
        <taxon>Bacillati</taxon>
        <taxon>Actinomycetota</taxon>
        <taxon>Actinomycetota incertae sedis</taxon>
        <taxon>Candidatus Hakubellales</taxon>
        <taxon>Candidatus Hakubellaceae</taxon>
        <taxon>Candidatus Hakubella</taxon>
    </lineage>
</organism>
<comment type="catalytic activity">
    <reaction evidence="4">
        <text>a 1-acyl-sn-glycero-3-phosphate + an acyl-CoA = a 1,2-diacyl-sn-glycero-3-phosphate + CoA</text>
        <dbReference type="Rhea" id="RHEA:19709"/>
        <dbReference type="ChEBI" id="CHEBI:57287"/>
        <dbReference type="ChEBI" id="CHEBI:57970"/>
        <dbReference type="ChEBI" id="CHEBI:58342"/>
        <dbReference type="ChEBI" id="CHEBI:58608"/>
        <dbReference type="EC" id="2.3.1.51"/>
    </reaction>
</comment>
<name>A0A6V8NJ03_9ACTN</name>
<evidence type="ECO:0000256" key="2">
    <source>
        <dbReference type="ARBA" id="ARBA00022679"/>
    </source>
</evidence>
<comment type="caution">
    <text evidence="6">The sequence shown here is derived from an EMBL/GenBank/DDBJ whole genome shotgun (WGS) entry which is preliminary data.</text>
</comment>
<evidence type="ECO:0000256" key="1">
    <source>
        <dbReference type="ARBA" id="ARBA00008655"/>
    </source>
</evidence>
<feature type="domain" description="Phospholipid/glycerol acyltransferase" evidence="5">
    <location>
        <begin position="34"/>
        <end position="146"/>
    </location>
</feature>
<keyword evidence="2 4" id="KW-0808">Transferase</keyword>
<dbReference type="RefSeq" id="WP_176237234.1">
    <property type="nucleotide sequence ID" value="NZ_BLRU01000286.1"/>
</dbReference>
<dbReference type="EC" id="2.3.1.51" evidence="4"/>
<keyword evidence="4" id="KW-0443">Lipid metabolism</keyword>
<dbReference type="EMBL" id="BLRU01000286">
    <property type="protein sequence ID" value="GFP20185.1"/>
    <property type="molecule type" value="Genomic_DNA"/>
</dbReference>
<dbReference type="NCBIfam" id="TIGR00530">
    <property type="entry name" value="AGP_acyltrn"/>
    <property type="match status" value="1"/>
</dbReference>
<evidence type="ECO:0000259" key="5">
    <source>
        <dbReference type="SMART" id="SM00563"/>
    </source>
</evidence>
<dbReference type="InterPro" id="IPR002123">
    <property type="entry name" value="Plipid/glycerol_acylTrfase"/>
</dbReference>
<evidence type="ECO:0000256" key="3">
    <source>
        <dbReference type="ARBA" id="ARBA00023315"/>
    </source>
</evidence>
<dbReference type="SUPFAM" id="SSF69593">
    <property type="entry name" value="Glycerol-3-phosphate (1)-acyltransferase"/>
    <property type="match status" value="1"/>
</dbReference>
<accession>A0A6V8NJ03</accession>
<evidence type="ECO:0000313" key="7">
    <source>
        <dbReference type="Proteomes" id="UP000574717"/>
    </source>
</evidence>
<dbReference type="GO" id="GO:0006654">
    <property type="term" value="P:phosphatidic acid biosynthetic process"/>
    <property type="evidence" value="ECO:0007669"/>
    <property type="project" value="TreeGrafter"/>
</dbReference>
<keyword evidence="4" id="KW-0444">Lipid biosynthesis</keyword>
<keyword evidence="4" id="KW-1208">Phospholipid metabolism</keyword>
<comment type="similarity">
    <text evidence="1 4">Belongs to the 1-acyl-sn-glycerol-3-phosphate acyltransferase family.</text>
</comment>
<dbReference type="SMART" id="SM00563">
    <property type="entry name" value="PlsC"/>
    <property type="match status" value="1"/>
</dbReference>
<sequence length="207" mass="23358">MLVDIIRPPVRILLKLFYRIEYLGRERIPKSGSLIICAHHTSYIDPFLLGAMCDRPIYFMAKKELFHIPVLAWLVRILNGFPVDRDKPDRKAIRQSIELLKQGKVLGLFPEGTRHKDGKLGPAYHGVSLIALKTGVPILPVAILGANKIMPPGAKLPRFPKIRMKAGQLIRVDGLKRDKGDKESLLVKITDLIMEELERLLSEMGVL</sequence>
<dbReference type="Proteomes" id="UP000574717">
    <property type="component" value="Unassembled WGS sequence"/>
</dbReference>
<gene>
    <name evidence="6" type="ORF">HKBW3S03_01686</name>
</gene>
<keyword evidence="3 4" id="KW-0012">Acyltransferase</keyword>